<feature type="compositionally biased region" description="Polar residues" evidence="1">
    <location>
        <begin position="227"/>
        <end position="239"/>
    </location>
</feature>
<dbReference type="RefSeq" id="XP_067804074.1">
    <property type="nucleotide sequence ID" value="XM_067945283.1"/>
</dbReference>
<evidence type="ECO:0000313" key="2">
    <source>
        <dbReference type="EMBL" id="KAK2197232.1"/>
    </source>
</evidence>
<comment type="caution">
    <text evidence="2">The sequence shown here is derived from an EMBL/GenBank/DDBJ whole genome shotgun (WGS) entry which is preliminary data.</text>
</comment>
<evidence type="ECO:0000256" key="1">
    <source>
        <dbReference type="SAM" id="MobiDB-lite"/>
    </source>
</evidence>
<feature type="region of interest" description="Disordered" evidence="1">
    <location>
        <begin position="212"/>
        <end position="239"/>
    </location>
</feature>
<keyword evidence="3" id="KW-1185">Reference proteome</keyword>
<name>A0AAD9UPU5_9APIC</name>
<proteinExistence type="predicted"/>
<dbReference type="KEGG" id="bdw:94334529"/>
<dbReference type="GeneID" id="94334529"/>
<accession>A0AAD9UPU5</accession>
<dbReference type="AlphaFoldDB" id="A0AAD9UPU5"/>
<sequence length="239" mass="27520">MVHRGVRALGQVLTRPPSQIKLGWELTGEMVNDRKKNNNLDNLKPCKGLFSYSSIDDLVDPFSFFNIKRKKKPDIPQSIRNRLYGVPGKNIFNYDLERPRLHRKLTDHLDDDLVPMCEPKMPCRNMARHCEFLKGSLDDSLMPKPSCTLKPIDRAILRQRQESQLKDTLVKSQKKPLAPCRALESNLDVSLNVPWHFQASLVPKVQARPCRRRQFKREPTQLPLATKSEQINDNEAGSD</sequence>
<dbReference type="Proteomes" id="UP001214638">
    <property type="component" value="Unassembled WGS sequence"/>
</dbReference>
<dbReference type="EMBL" id="JALLKP010000001">
    <property type="protein sequence ID" value="KAK2197232.1"/>
    <property type="molecule type" value="Genomic_DNA"/>
</dbReference>
<gene>
    <name evidence="2" type="ORF">BdWA1_000231</name>
</gene>
<organism evidence="2 3">
    <name type="scientific">Babesia duncani</name>
    <dbReference type="NCBI Taxonomy" id="323732"/>
    <lineage>
        <taxon>Eukaryota</taxon>
        <taxon>Sar</taxon>
        <taxon>Alveolata</taxon>
        <taxon>Apicomplexa</taxon>
        <taxon>Aconoidasida</taxon>
        <taxon>Piroplasmida</taxon>
        <taxon>Babesiidae</taxon>
        <taxon>Babesia</taxon>
    </lineage>
</organism>
<evidence type="ECO:0000313" key="3">
    <source>
        <dbReference type="Proteomes" id="UP001214638"/>
    </source>
</evidence>
<protein>
    <submittedName>
        <fullName evidence="2">Uncharacterized protein</fullName>
    </submittedName>
</protein>
<reference evidence="2" key="1">
    <citation type="journal article" date="2023" name="Nat. Microbiol.">
        <title>Babesia duncani multi-omics identifies virulence factors and drug targets.</title>
        <authorList>
            <person name="Singh P."/>
            <person name="Lonardi S."/>
            <person name="Liang Q."/>
            <person name="Vydyam P."/>
            <person name="Khabirova E."/>
            <person name="Fang T."/>
            <person name="Gihaz S."/>
            <person name="Thekkiniath J."/>
            <person name="Munshi M."/>
            <person name="Abel S."/>
            <person name="Ciampossin L."/>
            <person name="Batugedara G."/>
            <person name="Gupta M."/>
            <person name="Lu X.M."/>
            <person name="Lenz T."/>
            <person name="Chakravarty S."/>
            <person name="Cornillot E."/>
            <person name="Hu Y."/>
            <person name="Ma W."/>
            <person name="Gonzalez L.M."/>
            <person name="Sanchez S."/>
            <person name="Estrada K."/>
            <person name="Sanchez-Flores A."/>
            <person name="Montero E."/>
            <person name="Harb O.S."/>
            <person name="Le Roch K.G."/>
            <person name="Mamoun C.B."/>
        </authorList>
    </citation>
    <scope>NUCLEOTIDE SEQUENCE</scope>
    <source>
        <strain evidence="2">WA1</strain>
    </source>
</reference>